<accession>A0A2G8K8Q8</accession>
<dbReference type="SUPFAM" id="SSF64268">
    <property type="entry name" value="PX domain"/>
    <property type="match status" value="1"/>
</dbReference>
<dbReference type="Gene3D" id="3.80.10.10">
    <property type="entry name" value="Ribonuclease Inhibitor"/>
    <property type="match status" value="1"/>
</dbReference>
<comment type="caution">
    <text evidence="5">The sequence shown here is derived from an EMBL/GenBank/DDBJ whole genome shotgun (WGS) entry which is preliminary data.</text>
</comment>
<dbReference type="PROSITE" id="PS50195">
    <property type="entry name" value="PX"/>
    <property type="match status" value="1"/>
</dbReference>
<dbReference type="AlphaFoldDB" id="A0A2G8K8Q8"/>
<dbReference type="Proteomes" id="UP000230750">
    <property type="component" value="Unassembled WGS sequence"/>
</dbReference>
<dbReference type="PANTHER" id="PTHR15454">
    <property type="entry name" value="NISCHARIN RELATED"/>
    <property type="match status" value="1"/>
</dbReference>
<keyword evidence="1" id="KW-0433">Leucine-rich repeat</keyword>
<evidence type="ECO:0000256" key="2">
    <source>
        <dbReference type="ARBA" id="ARBA00022737"/>
    </source>
</evidence>
<feature type="region of interest" description="Disordered" evidence="3">
    <location>
        <begin position="644"/>
        <end position="675"/>
    </location>
</feature>
<keyword evidence="6" id="KW-1185">Reference proteome</keyword>
<dbReference type="EMBL" id="MRZV01000782">
    <property type="protein sequence ID" value="PIK44349.1"/>
    <property type="molecule type" value="Genomic_DNA"/>
</dbReference>
<dbReference type="InterPro" id="IPR001683">
    <property type="entry name" value="PX_dom"/>
</dbReference>
<reference evidence="5 6" key="1">
    <citation type="journal article" date="2017" name="PLoS Biol.">
        <title>The sea cucumber genome provides insights into morphological evolution and visceral regeneration.</title>
        <authorList>
            <person name="Zhang X."/>
            <person name="Sun L."/>
            <person name="Yuan J."/>
            <person name="Sun Y."/>
            <person name="Gao Y."/>
            <person name="Zhang L."/>
            <person name="Li S."/>
            <person name="Dai H."/>
            <person name="Hamel J.F."/>
            <person name="Liu C."/>
            <person name="Yu Y."/>
            <person name="Liu S."/>
            <person name="Lin W."/>
            <person name="Guo K."/>
            <person name="Jin S."/>
            <person name="Xu P."/>
            <person name="Storey K.B."/>
            <person name="Huan P."/>
            <person name="Zhang T."/>
            <person name="Zhou Y."/>
            <person name="Zhang J."/>
            <person name="Lin C."/>
            <person name="Li X."/>
            <person name="Xing L."/>
            <person name="Huo D."/>
            <person name="Sun M."/>
            <person name="Wang L."/>
            <person name="Mercier A."/>
            <person name="Li F."/>
            <person name="Yang H."/>
            <person name="Xiang J."/>
        </authorList>
    </citation>
    <scope>NUCLEOTIDE SEQUENCE [LARGE SCALE GENOMIC DNA]</scope>
    <source>
        <strain evidence="5">Shaxun</strain>
        <tissue evidence="5">Muscle</tissue>
    </source>
</reference>
<dbReference type="Pfam" id="PF00787">
    <property type="entry name" value="PX"/>
    <property type="match status" value="1"/>
</dbReference>
<organism evidence="5 6">
    <name type="scientific">Stichopus japonicus</name>
    <name type="common">Sea cucumber</name>
    <dbReference type="NCBI Taxonomy" id="307972"/>
    <lineage>
        <taxon>Eukaryota</taxon>
        <taxon>Metazoa</taxon>
        <taxon>Echinodermata</taxon>
        <taxon>Eleutherozoa</taxon>
        <taxon>Echinozoa</taxon>
        <taxon>Holothuroidea</taxon>
        <taxon>Aspidochirotacea</taxon>
        <taxon>Aspidochirotida</taxon>
        <taxon>Stichopodidae</taxon>
        <taxon>Apostichopus</taxon>
    </lineage>
</organism>
<proteinExistence type="predicted"/>
<dbReference type="InterPro" id="IPR057714">
    <property type="entry name" value="PH_NISCH_C"/>
</dbReference>
<feature type="region of interest" description="Disordered" evidence="3">
    <location>
        <begin position="361"/>
        <end position="403"/>
    </location>
</feature>
<feature type="compositionally biased region" description="Low complexity" evidence="3">
    <location>
        <begin position="665"/>
        <end position="675"/>
    </location>
</feature>
<evidence type="ECO:0000313" key="6">
    <source>
        <dbReference type="Proteomes" id="UP000230750"/>
    </source>
</evidence>
<dbReference type="SUPFAM" id="SSF52058">
    <property type="entry name" value="L domain-like"/>
    <property type="match status" value="1"/>
</dbReference>
<gene>
    <name evidence="5" type="ORF">BSL78_18791</name>
</gene>
<evidence type="ECO:0000259" key="4">
    <source>
        <dbReference type="PROSITE" id="PS50195"/>
    </source>
</evidence>
<dbReference type="InterPro" id="IPR032675">
    <property type="entry name" value="LRR_dom_sf"/>
</dbReference>
<dbReference type="InterPro" id="IPR036871">
    <property type="entry name" value="PX_dom_sf"/>
</dbReference>
<feature type="region of interest" description="Disordered" evidence="3">
    <location>
        <begin position="878"/>
        <end position="899"/>
    </location>
</feature>
<dbReference type="OrthoDB" id="430293at2759"/>
<dbReference type="Gene3D" id="3.30.1520.10">
    <property type="entry name" value="Phox-like domain"/>
    <property type="match status" value="1"/>
</dbReference>
<dbReference type="STRING" id="307972.A0A2G8K8Q8"/>
<protein>
    <submittedName>
        <fullName evidence="5">Putative nischarin</fullName>
    </submittedName>
</protein>
<dbReference type="PANTHER" id="PTHR15454:SF35">
    <property type="entry name" value="NISCHARIN"/>
    <property type="match status" value="1"/>
</dbReference>
<evidence type="ECO:0000313" key="5">
    <source>
        <dbReference type="EMBL" id="PIK44349.1"/>
    </source>
</evidence>
<dbReference type="SMART" id="SM00312">
    <property type="entry name" value="PX"/>
    <property type="match status" value="1"/>
</dbReference>
<dbReference type="GO" id="GO:0005737">
    <property type="term" value="C:cytoplasm"/>
    <property type="evidence" value="ECO:0007669"/>
    <property type="project" value="TreeGrafter"/>
</dbReference>
<evidence type="ECO:0000256" key="1">
    <source>
        <dbReference type="ARBA" id="ARBA00022614"/>
    </source>
</evidence>
<feature type="region of interest" description="Disordered" evidence="3">
    <location>
        <begin position="425"/>
        <end position="458"/>
    </location>
</feature>
<sequence>MAELPDDFVKEQLKREVKIIGTSQIENYTVYTIQVSVSDCHWTVKHRYSEFCALHDKLVGANRVEKSALPPKKLFGNTSKAFIEKRRSDLEEYLQKVLDENLDLPRPVLIFLEFDIYDLFGVAQALAAELYEKGDVILSGSDMCEMTPMQLYAITERLKLPLPTCGSNDARNDIGHIMDFLATLKYLRIDLCDMKIVSGLGEMKTTLRSLSVHKSASSIKEILLSHFDNLNELEGESLKTVIQMVAPWSEITKADFRYNNLQKVDASMNLNGLAKLYSLVFLDVGHNSIERVEDVQAVGNLPCLEELVLFDNPITGIVDYRTKILKLFGDRVAEVKLDGQPASSQEMDTVAILSAIQKSKLQQDKGKQKGHEVSIAEHPSLGQSNNVASNVPENSSTEEGSDFQAQIEKIRQEGGKNWLNRLNELQASVRKPDKEETRRPPEGRRVYPPKTETKMEVGRKTAPVTLLSLLPPCRSSLGDIKSSATATESSEPIMQETQISARALAHCLFDELARHKAHGIHVVADLFNNLSVFFKGPVLCTYGTRHRLTNQPHPDVKGSTIVEILTSMEMPQQKEFLGILKGLADGSAKLYNPIHPSQHEAIQVYEYVKNFLGKETVRDIQKEVVEVLPDRKSDQKKEVAIAPREEEAFPSEVHQQKAESDKSVQTLPTPQTNPLPDYSTGELEYISSCNSSKIVTIPGAMGFIKTMKPLDLVKFFHDNVAQISLEPERLLHMLWTTVITFADPKKPVVALVLLSSKALYFVSQESLKFFSESINGKSHRRIRSDFGVSGNTLTFKSGQVDRAHQSGVLHTTDTSGLDCVQCQHKIDFGDITEVCVGLFSQKLRITGSTPDTTVTLLTQNFQLTKDFQEKLMQALPDGEVREPQSPDPDGGDIYNQAHPPFENHTGVSEYVHPSNVTFYYQYEETIEDLRHVLSESLTDSTPDLTQSSLLFYRICHQTYVGELTRGAETFMKEQSQEEELCSLFILNQHIALCNENHVSYPLPTFIRALPDSVHYHPLDNHPIRNLKRIVLSDFTSKDITLIFEVLDVDVDISKDHFSSSDGEATKHDTPDVAWTVLLASQEDRERVVKMLSTQWKEIHNRQLSIQVSA</sequence>
<keyword evidence="2" id="KW-0677">Repeat</keyword>
<evidence type="ECO:0000256" key="3">
    <source>
        <dbReference type="SAM" id="MobiDB-lite"/>
    </source>
</evidence>
<dbReference type="Pfam" id="PF25625">
    <property type="entry name" value="PH_NISCH_C"/>
    <property type="match status" value="1"/>
</dbReference>
<dbReference type="GO" id="GO:0035091">
    <property type="term" value="F:phosphatidylinositol binding"/>
    <property type="evidence" value="ECO:0007669"/>
    <property type="project" value="InterPro"/>
</dbReference>
<name>A0A2G8K8Q8_STIJA</name>
<feature type="compositionally biased region" description="Basic and acidic residues" evidence="3">
    <location>
        <begin position="361"/>
        <end position="375"/>
    </location>
</feature>
<feature type="compositionally biased region" description="Polar residues" evidence="3">
    <location>
        <begin position="381"/>
        <end position="398"/>
    </location>
</feature>
<dbReference type="FunFam" id="3.30.1520.10:FF:000020">
    <property type="entry name" value="nischarin isoform X1"/>
    <property type="match status" value="1"/>
</dbReference>
<feature type="domain" description="PX" evidence="4">
    <location>
        <begin position="9"/>
        <end position="127"/>
    </location>
</feature>
<feature type="compositionally biased region" description="Basic and acidic residues" evidence="3">
    <location>
        <begin position="430"/>
        <end position="458"/>
    </location>
</feature>